<dbReference type="Proteomes" id="UP000657006">
    <property type="component" value="Unassembled WGS sequence"/>
</dbReference>
<sequence length="53" mass="6180">MNAGSGDGEKRRRANMGKKGGKRVESERYQEKESEARRAKKRESRSNRRKMNP</sequence>
<dbReference type="AlphaFoldDB" id="A0A926I3E5"/>
<evidence type="ECO:0000313" key="3">
    <source>
        <dbReference type="Proteomes" id="UP000657006"/>
    </source>
</evidence>
<reference evidence="2" key="1">
    <citation type="submission" date="2020-08" db="EMBL/GenBank/DDBJ databases">
        <title>Genome public.</title>
        <authorList>
            <person name="Liu C."/>
            <person name="Sun Q."/>
        </authorList>
    </citation>
    <scope>NUCLEOTIDE SEQUENCE</scope>
    <source>
        <strain evidence="2">NSJ-32</strain>
    </source>
</reference>
<name>A0A926I3E5_9FIRM</name>
<gene>
    <name evidence="2" type="ORF">H8730_17120</name>
</gene>
<feature type="compositionally biased region" description="Basic residues" evidence="1">
    <location>
        <begin position="38"/>
        <end position="53"/>
    </location>
</feature>
<comment type="caution">
    <text evidence="2">The sequence shown here is derived from an EMBL/GenBank/DDBJ whole genome shotgun (WGS) entry which is preliminary data.</text>
</comment>
<proteinExistence type="predicted"/>
<dbReference type="EMBL" id="JACRSQ010000067">
    <property type="protein sequence ID" value="MBC8545255.1"/>
    <property type="molecule type" value="Genomic_DNA"/>
</dbReference>
<feature type="compositionally biased region" description="Basic and acidic residues" evidence="1">
    <location>
        <begin position="22"/>
        <end position="37"/>
    </location>
</feature>
<accession>A0A926I3E5</accession>
<keyword evidence="3" id="KW-1185">Reference proteome</keyword>
<feature type="compositionally biased region" description="Basic residues" evidence="1">
    <location>
        <begin position="11"/>
        <end position="21"/>
    </location>
</feature>
<protein>
    <submittedName>
        <fullName evidence="2">Uncharacterized protein</fullName>
    </submittedName>
</protein>
<feature type="region of interest" description="Disordered" evidence="1">
    <location>
        <begin position="1"/>
        <end position="53"/>
    </location>
</feature>
<evidence type="ECO:0000313" key="2">
    <source>
        <dbReference type="EMBL" id="MBC8545255.1"/>
    </source>
</evidence>
<dbReference type="RefSeq" id="WP_249290261.1">
    <property type="nucleotide sequence ID" value="NZ_JACRSQ010000067.1"/>
</dbReference>
<evidence type="ECO:0000256" key="1">
    <source>
        <dbReference type="SAM" id="MobiDB-lite"/>
    </source>
</evidence>
<organism evidence="2 3">
    <name type="scientific">Bianquea renquensis</name>
    <dbReference type="NCBI Taxonomy" id="2763661"/>
    <lineage>
        <taxon>Bacteria</taxon>
        <taxon>Bacillati</taxon>
        <taxon>Bacillota</taxon>
        <taxon>Clostridia</taxon>
        <taxon>Eubacteriales</taxon>
        <taxon>Bianqueaceae</taxon>
        <taxon>Bianquea</taxon>
    </lineage>
</organism>